<proteinExistence type="predicted"/>
<feature type="non-terminal residue" evidence="2">
    <location>
        <position position="1"/>
    </location>
</feature>
<dbReference type="EMBL" id="CADCTX010000960">
    <property type="protein sequence ID" value="CAA9361137.1"/>
    <property type="molecule type" value="Genomic_DNA"/>
</dbReference>
<feature type="compositionally biased region" description="Basic residues" evidence="1">
    <location>
        <begin position="1"/>
        <end position="14"/>
    </location>
</feature>
<sequence>VAPRGRPRRSHRAGALRAGRARPLVPVAELRQRGAPAPRRTRHSRRGAHAVAGDHRRWRLAGADVDDGIRTPRSRGAAGERRAVARAAAAAARAAQRCAGQAHGRRSGAARDRVERRAAPHLVAARRGRGGAGWHVGCDRCRVAAASARRVASV</sequence>
<reference evidence="2" key="1">
    <citation type="submission" date="2020-02" db="EMBL/GenBank/DDBJ databases">
        <authorList>
            <person name="Meier V. D."/>
        </authorList>
    </citation>
    <scope>NUCLEOTIDE SEQUENCE</scope>
    <source>
        <strain evidence="2">AVDCRST_MAG40</strain>
    </source>
</reference>
<name>A0A6J4ML54_9BACT</name>
<feature type="non-terminal residue" evidence="2">
    <location>
        <position position="154"/>
    </location>
</feature>
<evidence type="ECO:0000256" key="1">
    <source>
        <dbReference type="SAM" id="MobiDB-lite"/>
    </source>
</evidence>
<organism evidence="2">
    <name type="scientific">uncultured Gemmatimonadaceae bacterium</name>
    <dbReference type="NCBI Taxonomy" id="246130"/>
    <lineage>
        <taxon>Bacteria</taxon>
        <taxon>Pseudomonadati</taxon>
        <taxon>Gemmatimonadota</taxon>
        <taxon>Gemmatimonadia</taxon>
        <taxon>Gemmatimonadales</taxon>
        <taxon>Gemmatimonadaceae</taxon>
        <taxon>environmental samples</taxon>
    </lineage>
</organism>
<feature type="region of interest" description="Disordered" evidence="1">
    <location>
        <begin position="1"/>
        <end position="55"/>
    </location>
</feature>
<accession>A0A6J4ML54</accession>
<gene>
    <name evidence="2" type="ORF">AVDCRST_MAG40-3487</name>
</gene>
<feature type="compositionally biased region" description="Basic residues" evidence="1">
    <location>
        <begin position="39"/>
        <end position="48"/>
    </location>
</feature>
<evidence type="ECO:0000313" key="2">
    <source>
        <dbReference type="EMBL" id="CAA9361137.1"/>
    </source>
</evidence>
<dbReference type="AlphaFoldDB" id="A0A6J4ML54"/>
<protein>
    <submittedName>
        <fullName evidence="2">Uncharacterized protein</fullName>
    </submittedName>
</protein>